<dbReference type="Gene3D" id="3.40.50.2300">
    <property type="match status" value="1"/>
</dbReference>
<dbReference type="GO" id="GO:0006355">
    <property type="term" value="P:regulation of DNA-templated transcription"/>
    <property type="evidence" value="ECO:0007669"/>
    <property type="project" value="InterPro"/>
</dbReference>
<keyword evidence="5" id="KW-0804">Transcription</keyword>
<keyword evidence="1 6" id="KW-0597">Phosphoprotein</keyword>
<accession>A0A0M0LNU7</accession>
<comment type="caution">
    <text evidence="10">The sequence shown here is derived from an EMBL/GenBank/DDBJ whole genome shotgun (WGS) entry which is preliminary data.</text>
</comment>
<feature type="domain" description="OmpR/PhoB-type" evidence="9">
    <location>
        <begin position="130"/>
        <end position="225"/>
    </location>
</feature>
<dbReference type="GO" id="GO:0000156">
    <property type="term" value="F:phosphorelay response regulator activity"/>
    <property type="evidence" value="ECO:0007669"/>
    <property type="project" value="TreeGrafter"/>
</dbReference>
<dbReference type="AlphaFoldDB" id="A0A0M0LNU7"/>
<sequence>MSQIYNVLLVDDERDIVQVLGLFLEKEGITVLEAYDGEMAYGILKHHKVDLLVVDIMMPRMNGYDLIKKVRKETNIPIMIISAKVQLDERILGLDLGADDYIVKPFEPLEVVARVKAQLRRLQKSESIGEENLKYGEIELDQEKCVLYIEGNTIDLTKTELSIMEAFIKRPGKVFTKEELYECAWGEGAYAVDDNTIRVTISRLREKIGEKRIKTIRGLGYRLEKNE</sequence>
<dbReference type="GO" id="GO:0032993">
    <property type="term" value="C:protein-DNA complex"/>
    <property type="evidence" value="ECO:0007669"/>
    <property type="project" value="TreeGrafter"/>
</dbReference>
<dbReference type="GO" id="GO:0005829">
    <property type="term" value="C:cytosol"/>
    <property type="evidence" value="ECO:0007669"/>
    <property type="project" value="TreeGrafter"/>
</dbReference>
<dbReference type="EMBL" id="LILC01000001">
    <property type="protein sequence ID" value="KOO52714.1"/>
    <property type="molecule type" value="Genomic_DNA"/>
</dbReference>
<dbReference type="PATRIC" id="fig|284581.3.peg.2648"/>
<dbReference type="OrthoDB" id="9790442at2"/>
<dbReference type="CDD" id="cd17574">
    <property type="entry name" value="REC_OmpR"/>
    <property type="match status" value="1"/>
</dbReference>
<name>A0A0M0LNU7_9BACI</name>
<dbReference type="Gene3D" id="1.10.10.10">
    <property type="entry name" value="Winged helix-like DNA-binding domain superfamily/Winged helix DNA-binding domain"/>
    <property type="match status" value="1"/>
</dbReference>
<keyword evidence="2" id="KW-0902">Two-component regulatory system</keyword>
<evidence type="ECO:0000256" key="6">
    <source>
        <dbReference type="PROSITE-ProRule" id="PRU00169"/>
    </source>
</evidence>
<dbReference type="Proteomes" id="UP000037558">
    <property type="component" value="Unassembled WGS sequence"/>
</dbReference>
<dbReference type="InterPro" id="IPR036388">
    <property type="entry name" value="WH-like_DNA-bd_sf"/>
</dbReference>
<evidence type="ECO:0000256" key="1">
    <source>
        <dbReference type="ARBA" id="ARBA00022553"/>
    </source>
</evidence>
<dbReference type="InterPro" id="IPR001789">
    <property type="entry name" value="Sig_transdc_resp-reg_receiver"/>
</dbReference>
<keyword evidence="3" id="KW-0805">Transcription regulation</keyword>
<dbReference type="SMART" id="SM00862">
    <property type="entry name" value="Trans_reg_C"/>
    <property type="match status" value="1"/>
</dbReference>
<evidence type="ECO:0000256" key="5">
    <source>
        <dbReference type="ARBA" id="ARBA00023163"/>
    </source>
</evidence>
<evidence type="ECO:0000256" key="4">
    <source>
        <dbReference type="ARBA" id="ARBA00023125"/>
    </source>
</evidence>
<dbReference type="PROSITE" id="PS51755">
    <property type="entry name" value="OMPR_PHOB"/>
    <property type="match status" value="1"/>
</dbReference>
<reference evidence="11" key="1">
    <citation type="submission" date="2015-08" db="EMBL/GenBank/DDBJ databases">
        <title>Fjat-14210 dsm16467.</title>
        <authorList>
            <person name="Liu B."/>
            <person name="Wang J."/>
            <person name="Zhu Y."/>
            <person name="Liu G."/>
            <person name="Chen Q."/>
            <person name="Chen Z."/>
            <person name="Lan J."/>
            <person name="Che J."/>
            <person name="Ge C."/>
            <person name="Shi H."/>
            <person name="Pan Z."/>
            <person name="Liu X."/>
        </authorList>
    </citation>
    <scope>NUCLEOTIDE SEQUENCE [LARGE SCALE GENOMIC DNA]</scope>
    <source>
        <strain evidence="11">DSM 16467</strain>
    </source>
</reference>
<dbReference type="RefSeq" id="WP_053399341.1">
    <property type="nucleotide sequence ID" value="NZ_LILC01000001.1"/>
</dbReference>
<dbReference type="PANTHER" id="PTHR48111:SF2">
    <property type="entry name" value="RESPONSE REGULATOR SAER"/>
    <property type="match status" value="1"/>
</dbReference>
<feature type="modified residue" description="4-aspartylphosphate" evidence="6">
    <location>
        <position position="55"/>
    </location>
</feature>
<evidence type="ECO:0000313" key="10">
    <source>
        <dbReference type="EMBL" id="KOO52714.1"/>
    </source>
</evidence>
<keyword evidence="4 7" id="KW-0238">DNA-binding</keyword>
<evidence type="ECO:0008006" key="12">
    <source>
        <dbReference type="Google" id="ProtNLM"/>
    </source>
</evidence>
<evidence type="ECO:0000259" key="8">
    <source>
        <dbReference type="PROSITE" id="PS50110"/>
    </source>
</evidence>
<protein>
    <recommendedName>
        <fullName evidence="12">Stage 0 sporulation protein A homolog</fullName>
    </recommendedName>
</protein>
<dbReference type="Gene3D" id="6.10.250.690">
    <property type="match status" value="1"/>
</dbReference>
<dbReference type="InterPro" id="IPR001867">
    <property type="entry name" value="OmpR/PhoB-type_DNA-bd"/>
</dbReference>
<evidence type="ECO:0000256" key="3">
    <source>
        <dbReference type="ARBA" id="ARBA00023015"/>
    </source>
</evidence>
<keyword evidence="11" id="KW-1185">Reference proteome</keyword>
<dbReference type="PANTHER" id="PTHR48111">
    <property type="entry name" value="REGULATOR OF RPOS"/>
    <property type="match status" value="1"/>
</dbReference>
<dbReference type="STRING" id="284581.AMD01_00015"/>
<dbReference type="Pfam" id="PF00486">
    <property type="entry name" value="Trans_reg_C"/>
    <property type="match status" value="1"/>
</dbReference>
<dbReference type="CDD" id="cd00383">
    <property type="entry name" value="trans_reg_C"/>
    <property type="match status" value="1"/>
</dbReference>
<feature type="domain" description="Response regulatory" evidence="8">
    <location>
        <begin position="6"/>
        <end position="119"/>
    </location>
</feature>
<dbReference type="SUPFAM" id="SSF52172">
    <property type="entry name" value="CheY-like"/>
    <property type="match status" value="1"/>
</dbReference>
<dbReference type="PROSITE" id="PS50110">
    <property type="entry name" value="RESPONSE_REGULATORY"/>
    <property type="match status" value="1"/>
</dbReference>
<organism evidence="10 11">
    <name type="scientific">Priestia koreensis</name>
    <dbReference type="NCBI Taxonomy" id="284581"/>
    <lineage>
        <taxon>Bacteria</taxon>
        <taxon>Bacillati</taxon>
        <taxon>Bacillota</taxon>
        <taxon>Bacilli</taxon>
        <taxon>Bacillales</taxon>
        <taxon>Bacillaceae</taxon>
        <taxon>Priestia</taxon>
    </lineage>
</organism>
<evidence type="ECO:0000256" key="7">
    <source>
        <dbReference type="PROSITE-ProRule" id="PRU01091"/>
    </source>
</evidence>
<evidence type="ECO:0000256" key="2">
    <source>
        <dbReference type="ARBA" id="ARBA00023012"/>
    </source>
</evidence>
<dbReference type="SMART" id="SM00448">
    <property type="entry name" value="REC"/>
    <property type="match status" value="1"/>
</dbReference>
<dbReference type="GO" id="GO:0000976">
    <property type="term" value="F:transcription cis-regulatory region binding"/>
    <property type="evidence" value="ECO:0007669"/>
    <property type="project" value="TreeGrafter"/>
</dbReference>
<evidence type="ECO:0000259" key="9">
    <source>
        <dbReference type="PROSITE" id="PS51755"/>
    </source>
</evidence>
<feature type="DNA-binding region" description="OmpR/PhoB-type" evidence="7">
    <location>
        <begin position="130"/>
        <end position="225"/>
    </location>
</feature>
<dbReference type="Pfam" id="PF00072">
    <property type="entry name" value="Response_reg"/>
    <property type="match status" value="1"/>
</dbReference>
<evidence type="ECO:0000313" key="11">
    <source>
        <dbReference type="Proteomes" id="UP000037558"/>
    </source>
</evidence>
<proteinExistence type="predicted"/>
<dbReference type="InterPro" id="IPR039420">
    <property type="entry name" value="WalR-like"/>
</dbReference>
<dbReference type="InterPro" id="IPR011006">
    <property type="entry name" value="CheY-like_superfamily"/>
</dbReference>
<gene>
    <name evidence="10" type="ORF">AMD01_00015</name>
</gene>